<reference evidence="2 3" key="1">
    <citation type="submission" date="2018-11" db="EMBL/GenBank/DDBJ databases">
        <title>Sequencing the genomes of 1000 actinobacteria strains.</title>
        <authorList>
            <person name="Klenk H.-P."/>
        </authorList>
    </citation>
    <scope>NUCLEOTIDE SEQUENCE [LARGE SCALE GENOMIC DNA]</scope>
    <source>
        <strain evidence="2 3">DSM 44254</strain>
    </source>
</reference>
<organism evidence="2 3">
    <name type="scientific">Actinocorallia herbida</name>
    <dbReference type="NCBI Taxonomy" id="58109"/>
    <lineage>
        <taxon>Bacteria</taxon>
        <taxon>Bacillati</taxon>
        <taxon>Actinomycetota</taxon>
        <taxon>Actinomycetes</taxon>
        <taxon>Streptosporangiales</taxon>
        <taxon>Thermomonosporaceae</taxon>
        <taxon>Actinocorallia</taxon>
    </lineage>
</organism>
<feature type="transmembrane region" description="Helical" evidence="1">
    <location>
        <begin position="21"/>
        <end position="42"/>
    </location>
</feature>
<feature type="transmembrane region" description="Helical" evidence="1">
    <location>
        <begin position="54"/>
        <end position="76"/>
    </location>
</feature>
<protein>
    <submittedName>
        <fullName evidence="2">Uncharacterized protein</fullName>
    </submittedName>
</protein>
<dbReference type="EMBL" id="RJKE01000001">
    <property type="protein sequence ID" value="ROO82633.1"/>
    <property type="molecule type" value="Genomic_DNA"/>
</dbReference>
<evidence type="ECO:0000313" key="3">
    <source>
        <dbReference type="Proteomes" id="UP000272400"/>
    </source>
</evidence>
<name>A0A3N1CMV4_9ACTN</name>
<evidence type="ECO:0000256" key="1">
    <source>
        <dbReference type="SAM" id="Phobius"/>
    </source>
</evidence>
<proteinExistence type="predicted"/>
<evidence type="ECO:0000313" key="2">
    <source>
        <dbReference type="EMBL" id="ROO82633.1"/>
    </source>
</evidence>
<gene>
    <name evidence="2" type="ORF">EDD29_0114</name>
</gene>
<keyword evidence="1" id="KW-1133">Transmembrane helix</keyword>
<comment type="caution">
    <text evidence="2">The sequence shown here is derived from an EMBL/GenBank/DDBJ whole genome shotgun (WGS) entry which is preliminary data.</text>
</comment>
<dbReference type="Proteomes" id="UP000272400">
    <property type="component" value="Unassembled WGS sequence"/>
</dbReference>
<accession>A0A3N1CMV4</accession>
<sequence length="82" mass="9089">MSPEGKPPPFARHAARRRRSRVGLIGSAMFWGSGFSAMVATGREVWAAGQSGEALLWWTYAAASLLMALSRLVFLYEEMRAR</sequence>
<keyword evidence="3" id="KW-1185">Reference proteome</keyword>
<keyword evidence="1" id="KW-0812">Transmembrane</keyword>
<dbReference type="RefSeq" id="WP_123661638.1">
    <property type="nucleotide sequence ID" value="NZ_RJKE01000001.1"/>
</dbReference>
<keyword evidence="1" id="KW-0472">Membrane</keyword>
<dbReference type="AlphaFoldDB" id="A0A3N1CMV4"/>